<comment type="caution">
    <text evidence="5">The sequence shown here is derived from an EMBL/GenBank/DDBJ whole genome shotgun (WGS) entry which is preliminary data.</text>
</comment>
<dbReference type="InterPro" id="IPR051531">
    <property type="entry name" value="N-acetyltransferase"/>
</dbReference>
<evidence type="ECO:0000313" key="5">
    <source>
        <dbReference type="EMBL" id="KAL2870152.1"/>
    </source>
</evidence>
<keyword evidence="1" id="KW-0808">Transferase</keyword>
<accession>A0ABR4M0J1</accession>
<dbReference type="InterPro" id="IPR016181">
    <property type="entry name" value="Acyl_CoA_acyltransferase"/>
</dbReference>
<keyword evidence="6" id="KW-1185">Reference proteome</keyword>
<dbReference type="PANTHER" id="PTHR43792">
    <property type="entry name" value="GNAT FAMILY, PUTATIVE (AFU_ORTHOLOGUE AFUA_3G00765)-RELATED-RELATED"/>
    <property type="match status" value="1"/>
</dbReference>
<dbReference type="RefSeq" id="XP_070889131.1">
    <property type="nucleotide sequence ID" value="XM_071032388.1"/>
</dbReference>
<evidence type="ECO:0000313" key="6">
    <source>
        <dbReference type="Proteomes" id="UP001610432"/>
    </source>
</evidence>
<dbReference type="InterPro" id="IPR000182">
    <property type="entry name" value="GNAT_dom"/>
</dbReference>
<evidence type="ECO:0000259" key="4">
    <source>
        <dbReference type="PROSITE" id="PS51186"/>
    </source>
</evidence>
<comment type="similarity">
    <text evidence="3">Belongs to the acetyltransferase family. RimJ subfamily.</text>
</comment>
<sequence>MPPTLSLPASACLIRPYKNTPSEARTLAHEANNPKIAKWMTNAFPHPYTLSDAEDWLRRASPGAESGVIAFAISTANSDTADNGTETETETLIGSIGLKPRTDIHHRTVELGYWLAEAHWGRGVATEAVRVFSGWVFRAPEFAHVVRIEAEVFEGNTGSQKVLEKAGYTLEARKRWAVEKGGVLLDVFLYVLLRDGEGKEITAN</sequence>
<proteinExistence type="inferred from homology"/>
<keyword evidence="2" id="KW-0012">Acyltransferase</keyword>
<protein>
    <submittedName>
        <fullName evidence="5">Acyl-CoA N-acyltransferase</fullName>
    </submittedName>
</protein>
<organism evidence="5 6">
    <name type="scientific">Aspergillus lucknowensis</name>
    <dbReference type="NCBI Taxonomy" id="176173"/>
    <lineage>
        <taxon>Eukaryota</taxon>
        <taxon>Fungi</taxon>
        <taxon>Dikarya</taxon>
        <taxon>Ascomycota</taxon>
        <taxon>Pezizomycotina</taxon>
        <taxon>Eurotiomycetes</taxon>
        <taxon>Eurotiomycetidae</taxon>
        <taxon>Eurotiales</taxon>
        <taxon>Aspergillaceae</taxon>
        <taxon>Aspergillus</taxon>
        <taxon>Aspergillus subgen. Nidulantes</taxon>
    </lineage>
</organism>
<gene>
    <name evidence="5" type="ORF">BJX67DRAFT_378684</name>
</gene>
<evidence type="ECO:0000256" key="2">
    <source>
        <dbReference type="ARBA" id="ARBA00023315"/>
    </source>
</evidence>
<feature type="domain" description="N-acetyltransferase" evidence="4">
    <location>
        <begin position="22"/>
        <end position="190"/>
    </location>
</feature>
<dbReference type="Proteomes" id="UP001610432">
    <property type="component" value="Unassembled WGS sequence"/>
</dbReference>
<dbReference type="SUPFAM" id="SSF55729">
    <property type="entry name" value="Acyl-CoA N-acyltransferases (Nat)"/>
    <property type="match status" value="1"/>
</dbReference>
<evidence type="ECO:0000256" key="1">
    <source>
        <dbReference type="ARBA" id="ARBA00022679"/>
    </source>
</evidence>
<dbReference type="Pfam" id="PF13302">
    <property type="entry name" value="Acetyltransf_3"/>
    <property type="match status" value="1"/>
</dbReference>
<dbReference type="PROSITE" id="PS51186">
    <property type="entry name" value="GNAT"/>
    <property type="match status" value="1"/>
</dbReference>
<dbReference type="PANTHER" id="PTHR43792:SF8">
    <property type="entry name" value="[RIBOSOMAL PROTEIN US5]-ALANINE N-ACETYLTRANSFERASE"/>
    <property type="match status" value="1"/>
</dbReference>
<evidence type="ECO:0000256" key="3">
    <source>
        <dbReference type="ARBA" id="ARBA00038502"/>
    </source>
</evidence>
<dbReference type="GeneID" id="98147460"/>
<name>A0ABR4M0J1_9EURO</name>
<dbReference type="Gene3D" id="3.40.630.30">
    <property type="match status" value="1"/>
</dbReference>
<dbReference type="EMBL" id="JBFXLQ010000007">
    <property type="protein sequence ID" value="KAL2870152.1"/>
    <property type="molecule type" value="Genomic_DNA"/>
</dbReference>
<reference evidence="5 6" key="1">
    <citation type="submission" date="2024-07" db="EMBL/GenBank/DDBJ databases">
        <title>Section-level genome sequencing and comparative genomics of Aspergillus sections Usti and Cavernicolus.</title>
        <authorList>
            <consortium name="Lawrence Berkeley National Laboratory"/>
            <person name="Nybo J.L."/>
            <person name="Vesth T.C."/>
            <person name="Theobald S."/>
            <person name="Frisvad J.C."/>
            <person name="Larsen T.O."/>
            <person name="Kjaerboelling I."/>
            <person name="Rothschild-Mancinelli K."/>
            <person name="Lyhne E.K."/>
            <person name="Kogle M.E."/>
            <person name="Barry K."/>
            <person name="Clum A."/>
            <person name="Na H."/>
            <person name="Ledsgaard L."/>
            <person name="Lin J."/>
            <person name="Lipzen A."/>
            <person name="Kuo A."/>
            <person name="Riley R."/>
            <person name="Mondo S."/>
            <person name="Labutti K."/>
            <person name="Haridas S."/>
            <person name="Pangalinan J."/>
            <person name="Salamov A.A."/>
            <person name="Simmons B.A."/>
            <person name="Magnuson J.K."/>
            <person name="Chen J."/>
            <person name="Drula E."/>
            <person name="Henrissat B."/>
            <person name="Wiebenga A."/>
            <person name="Lubbers R.J."/>
            <person name="Gomes A.C."/>
            <person name="Macurrencykelacurrency M.R."/>
            <person name="Stajich J."/>
            <person name="Grigoriev I.V."/>
            <person name="Mortensen U.H."/>
            <person name="De Vries R.P."/>
            <person name="Baker S.E."/>
            <person name="Andersen M.R."/>
        </authorList>
    </citation>
    <scope>NUCLEOTIDE SEQUENCE [LARGE SCALE GENOMIC DNA]</scope>
    <source>
        <strain evidence="5 6">CBS 449.75</strain>
    </source>
</reference>